<sequence length="68" mass="7482">MEISYDPEVNALNIKFQGGDYDKSIEVADGIIVDYSVDEKIMSIEILDAAEKISAETIESIEKAKSKA</sequence>
<organism evidence="1 2">
    <name type="scientific">candidate division MSBL1 archaeon SCGC-AAA382C18</name>
    <dbReference type="NCBI Taxonomy" id="1698281"/>
    <lineage>
        <taxon>Archaea</taxon>
        <taxon>Methanobacteriati</taxon>
        <taxon>Methanobacteriota</taxon>
        <taxon>candidate division MSBL1</taxon>
    </lineage>
</organism>
<evidence type="ECO:0008006" key="3">
    <source>
        <dbReference type="Google" id="ProtNLM"/>
    </source>
</evidence>
<evidence type="ECO:0000313" key="1">
    <source>
        <dbReference type="EMBL" id="KXB05923.1"/>
    </source>
</evidence>
<reference evidence="1 2" key="1">
    <citation type="journal article" date="2016" name="Sci. Rep.">
        <title>Metabolic traits of an uncultured archaeal lineage -MSBL1- from brine pools of the Red Sea.</title>
        <authorList>
            <person name="Mwirichia R."/>
            <person name="Alam I."/>
            <person name="Rashid M."/>
            <person name="Vinu M."/>
            <person name="Ba-Alawi W."/>
            <person name="Anthony Kamau A."/>
            <person name="Kamanda Ngugi D."/>
            <person name="Goker M."/>
            <person name="Klenk H.P."/>
            <person name="Bajic V."/>
            <person name="Stingl U."/>
        </authorList>
    </citation>
    <scope>NUCLEOTIDE SEQUENCE [LARGE SCALE GENOMIC DNA]</scope>
    <source>
        <strain evidence="1">SCGC-AAA382C18</strain>
    </source>
</reference>
<keyword evidence="2" id="KW-1185">Reference proteome</keyword>
<dbReference type="EMBL" id="LHYF01000061">
    <property type="protein sequence ID" value="KXB05923.1"/>
    <property type="molecule type" value="Genomic_DNA"/>
</dbReference>
<protein>
    <recommendedName>
        <fullName evidence="3">DUF2283 domain-containing protein</fullName>
    </recommendedName>
</protein>
<proteinExistence type="predicted"/>
<dbReference type="AlphaFoldDB" id="A0A133VHJ2"/>
<dbReference type="InterPro" id="IPR019270">
    <property type="entry name" value="DUF2283"/>
</dbReference>
<accession>A0A133VHJ2</accession>
<evidence type="ECO:0000313" key="2">
    <source>
        <dbReference type="Proteomes" id="UP000070404"/>
    </source>
</evidence>
<gene>
    <name evidence="1" type="ORF">AKJ52_02820</name>
</gene>
<dbReference type="Proteomes" id="UP000070404">
    <property type="component" value="Unassembled WGS sequence"/>
</dbReference>
<dbReference type="Pfam" id="PF10049">
    <property type="entry name" value="DUF2283"/>
    <property type="match status" value="1"/>
</dbReference>
<name>A0A133VHJ2_9EURY</name>
<comment type="caution">
    <text evidence="1">The sequence shown here is derived from an EMBL/GenBank/DDBJ whole genome shotgun (WGS) entry which is preliminary data.</text>
</comment>